<name>A0A7S3PR32_9STRA</name>
<dbReference type="NCBIfam" id="TIGR00597">
    <property type="entry name" value="rad10"/>
    <property type="match status" value="1"/>
</dbReference>
<dbReference type="SUPFAM" id="SSF52980">
    <property type="entry name" value="Restriction endonuclease-like"/>
    <property type="match status" value="1"/>
</dbReference>
<evidence type="ECO:0000256" key="6">
    <source>
        <dbReference type="ARBA" id="ARBA00023242"/>
    </source>
</evidence>
<feature type="compositionally biased region" description="Polar residues" evidence="7">
    <location>
        <begin position="17"/>
        <end position="27"/>
    </location>
</feature>
<evidence type="ECO:0000256" key="3">
    <source>
        <dbReference type="ARBA" id="ARBA00022763"/>
    </source>
</evidence>
<dbReference type="Pfam" id="PF03834">
    <property type="entry name" value="Rad10"/>
    <property type="match status" value="1"/>
</dbReference>
<evidence type="ECO:0000256" key="5">
    <source>
        <dbReference type="ARBA" id="ARBA00023204"/>
    </source>
</evidence>
<dbReference type="PANTHER" id="PTHR12749">
    <property type="entry name" value="EXCISION REPAIR CROSS-COMPLEMENTING 1 ERCC1"/>
    <property type="match status" value="1"/>
</dbReference>
<dbReference type="InterPro" id="IPR010994">
    <property type="entry name" value="RuvA_2-like"/>
</dbReference>
<gene>
    <name evidence="9" type="ORF">ASTO00021_LOCUS17764</name>
</gene>
<comment type="similarity">
    <text evidence="2">Belongs to the ERCC1/RAD10/SWI10 family.</text>
</comment>
<dbReference type="FunFam" id="3.40.50.10130:FF:000001">
    <property type="entry name" value="DNA excision repair protein ERCC-1"/>
    <property type="match status" value="1"/>
</dbReference>
<keyword evidence="4" id="KW-0238">DNA-binding</keyword>
<dbReference type="GO" id="GO:0006302">
    <property type="term" value="P:double-strand break repair"/>
    <property type="evidence" value="ECO:0007669"/>
    <property type="project" value="UniProtKB-ARBA"/>
</dbReference>
<comment type="subcellular location">
    <subcellularLocation>
        <location evidence="1">Nucleus</location>
    </subcellularLocation>
</comment>
<evidence type="ECO:0000313" key="9">
    <source>
        <dbReference type="EMBL" id="CAE0447801.1"/>
    </source>
</evidence>
<feature type="region of interest" description="Disordered" evidence="7">
    <location>
        <begin position="1"/>
        <end position="27"/>
    </location>
</feature>
<sequence length="231" mass="25995">MSTIESSKGKGKRPASQKKQNLAPNSISSFGGTSVLVHPRQRGNSVLSYIKNVNWEYSRNITPDYVLGATTCALFLSLKYHVLHPEYLYARMSEVKKAFTLRVILCVVDVHNEDNQLNLIMSLAASNGFTVILAWSLAECARYIETFKVYEKKTATAIQEKLDTEFIPRLQDCLTVIRSVNRTDADNLYRNFGSIKGIANAPMDELALCTGLGSKKVQRIYDVFNTEWKVD</sequence>
<dbReference type="CDD" id="cd22325">
    <property type="entry name" value="ERCC1_C-like"/>
    <property type="match status" value="1"/>
</dbReference>
<evidence type="ECO:0000256" key="2">
    <source>
        <dbReference type="ARBA" id="ARBA00008283"/>
    </source>
</evidence>
<dbReference type="AlphaFoldDB" id="A0A7S3PR32"/>
<reference evidence="9" key="1">
    <citation type="submission" date="2021-01" db="EMBL/GenBank/DDBJ databases">
        <authorList>
            <person name="Corre E."/>
            <person name="Pelletier E."/>
            <person name="Niang G."/>
            <person name="Scheremetjew M."/>
            <person name="Finn R."/>
            <person name="Kale V."/>
            <person name="Holt S."/>
            <person name="Cochrane G."/>
            <person name="Meng A."/>
            <person name="Brown T."/>
            <person name="Cohen L."/>
        </authorList>
    </citation>
    <scope>NUCLEOTIDE SEQUENCE</scope>
    <source>
        <strain evidence="9">GSBS06</strain>
    </source>
</reference>
<accession>A0A7S3PR32</accession>
<dbReference type="GO" id="GO:0070522">
    <property type="term" value="C:ERCC4-ERCC1 complex"/>
    <property type="evidence" value="ECO:0007669"/>
    <property type="project" value="TreeGrafter"/>
</dbReference>
<dbReference type="SUPFAM" id="SSF47781">
    <property type="entry name" value="RuvA domain 2-like"/>
    <property type="match status" value="1"/>
</dbReference>
<protein>
    <recommendedName>
        <fullName evidence="8">ERCC1-like central domain-containing protein</fullName>
    </recommendedName>
</protein>
<dbReference type="PANTHER" id="PTHR12749:SF0">
    <property type="entry name" value="DNA EXCISION REPAIR PROTEIN ERCC-1"/>
    <property type="match status" value="1"/>
</dbReference>
<dbReference type="Gene3D" id="1.10.150.20">
    <property type="entry name" value="5' to 3' exonuclease, C-terminal subdomain"/>
    <property type="match status" value="1"/>
</dbReference>
<dbReference type="GO" id="GO:0003697">
    <property type="term" value="F:single-stranded DNA binding"/>
    <property type="evidence" value="ECO:0007669"/>
    <property type="project" value="TreeGrafter"/>
</dbReference>
<dbReference type="EMBL" id="HBIN01023095">
    <property type="protein sequence ID" value="CAE0447801.1"/>
    <property type="molecule type" value="Transcribed_RNA"/>
</dbReference>
<proteinExistence type="inferred from homology"/>
<dbReference type="InterPro" id="IPR047260">
    <property type="entry name" value="ERCC1-like_central_dom"/>
</dbReference>
<dbReference type="GO" id="GO:0003684">
    <property type="term" value="F:damaged DNA binding"/>
    <property type="evidence" value="ECO:0007669"/>
    <property type="project" value="InterPro"/>
</dbReference>
<evidence type="ECO:0000256" key="7">
    <source>
        <dbReference type="SAM" id="MobiDB-lite"/>
    </source>
</evidence>
<dbReference type="GO" id="GO:0000110">
    <property type="term" value="C:nucleotide-excision repair factor 1 complex"/>
    <property type="evidence" value="ECO:0007669"/>
    <property type="project" value="TreeGrafter"/>
</dbReference>
<evidence type="ECO:0000259" key="8">
    <source>
        <dbReference type="Pfam" id="PF03834"/>
    </source>
</evidence>
<keyword evidence="6" id="KW-0539">Nucleus</keyword>
<evidence type="ECO:0000256" key="1">
    <source>
        <dbReference type="ARBA" id="ARBA00004123"/>
    </source>
</evidence>
<keyword evidence="3" id="KW-0227">DNA damage</keyword>
<feature type="domain" description="ERCC1-like central" evidence="8">
    <location>
        <begin position="35"/>
        <end position="148"/>
    </location>
</feature>
<dbReference type="GO" id="GO:0070914">
    <property type="term" value="P:UV-damage excision repair"/>
    <property type="evidence" value="ECO:0007669"/>
    <property type="project" value="TreeGrafter"/>
</dbReference>
<dbReference type="InterPro" id="IPR004579">
    <property type="entry name" value="ERCC1/RAD10/SWI10"/>
</dbReference>
<dbReference type="GO" id="GO:0006312">
    <property type="term" value="P:mitotic recombination"/>
    <property type="evidence" value="ECO:0007669"/>
    <property type="project" value="TreeGrafter"/>
</dbReference>
<dbReference type="Gene3D" id="3.40.50.10130">
    <property type="match status" value="1"/>
</dbReference>
<dbReference type="InterPro" id="IPR011335">
    <property type="entry name" value="Restrct_endonuc-II-like"/>
</dbReference>
<keyword evidence="5" id="KW-0234">DNA repair</keyword>
<evidence type="ECO:0000256" key="4">
    <source>
        <dbReference type="ARBA" id="ARBA00023125"/>
    </source>
</evidence>
<organism evidence="9">
    <name type="scientific">Aplanochytrium stocchinoi</name>
    <dbReference type="NCBI Taxonomy" id="215587"/>
    <lineage>
        <taxon>Eukaryota</taxon>
        <taxon>Sar</taxon>
        <taxon>Stramenopiles</taxon>
        <taxon>Bigyra</taxon>
        <taxon>Labyrinthulomycetes</taxon>
        <taxon>Thraustochytrida</taxon>
        <taxon>Thraustochytriidae</taxon>
        <taxon>Aplanochytrium</taxon>
    </lineage>
</organism>